<dbReference type="OrthoDB" id="1930622at2759"/>
<dbReference type="Proteomes" id="UP000631114">
    <property type="component" value="Unassembled WGS sequence"/>
</dbReference>
<gene>
    <name evidence="3" type="ORF">IFM89_007486</name>
</gene>
<proteinExistence type="inferred from homology"/>
<sequence length="129" mass="14566">MAAKSINRMRKKISIINLKIVVEKLQRSLSPARRSHSNYNGSDQEFEGIGDSLSVPEDVKEGHFAVIGIDHDGQRKRYVVALDFLRHPSFRRLLEQAADEYGFNHEGALTIPCRSSELESILAQDGKME</sequence>
<dbReference type="GO" id="GO:0009733">
    <property type="term" value="P:response to auxin"/>
    <property type="evidence" value="ECO:0007669"/>
    <property type="project" value="InterPro"/>
</dbReference>
<dbReference type="PANTHER" id="PTHR31374:SF16">
    <property type="entry name" value="AUXIN-RESPONSIVE FAMILY PROTEIN"/>
    <property type="match status" value="1"/>
</dbReference>
<name>A0A835LHV8_9MAGN</name>
<protein>
    <submittedName>
        <fullName evidence="3">Uncharacterized protein</fullName>
    </submittedName>
</protein>
<reference evidence="3 4" key="1">
    <citation type="submission" date="2020-10" db="EMBL/GenBank/DDBJ databases">
        <title>The Coptis chinensis genome and diversification of protoberbering-type alkaloids.</title>
        <authorList>
            <person name="Wang B."/>
            <person name="Shu S."/>
            <person name="Song C."/>
            <person name="Liu Y."/>
        </authorList>
    </citation>
    <scope>NUCLEOTIDE SEQUENCE [LARGE SCALE GENOMIC DNA]</scope>
    <source>
        <strain evidence="3">HL-2020</strain>
        <tissue evidence="3">Leaf</tissue>
    </source>
</reference>
<evidence type="ECO:0000313" key="4">
    <source>
        <dbReference type="Proteomes" id="UP000631114"/>
    </source>
</evidence>
<organism evidence="3 4">
    <name type="scientific">Coptis chinensis</name>
    <dbReference type="NCBI Taxonomy" id="261450"/>
    <lineage>
        <taxon>Eukaryota</taxon>
        <taxon>Viridiplantae</taxon>
        <taxon>Streptophyta</taxon>
        <taxon>Embryophyta</taxon>
        <taxon>Tracheophyta</taxon>
        <taxon>Spermatophyta</taxon>
        <taxon>Magnoliopsida</taxon>
        <taxon>Ranunculales</taxon>
        <taxon>Ranunculaceae</taxon>
        <taxon>Coptidoideae</taxon>
        <taxon>Coptis</taxon>
    </lineage>
</organism>
<comment type="caution">
    <text evidence="3">The sequence shown here is derived from an EMBL/GenBank/DDBJ whole genome shotgun (WGS) entry which is preliminary data.</text>
</comment>
<evidence type="ECO:0000256" key="2">
    <source>
        <dbReference type="SAM" id="MobiDB-lite"/>
    </source>
</evidence>
<evidence type="ECO:0000256" key="1">
    <source>
        <dbReference type="ARBA" id="ARBA00006974"/>
    </source>
</evidence>
<comment type="similarity">
    <text evidence="1">Belongs to the ARG7 family.</text>
</comment>
<dbReference type="EMBL" id="JADFTS010000007">
    <property type="protein sequence ID" value="KAF9596168.1"/>
    <property type="molecule type" value="Genomic_DNA"/>
</dbReference>
<feature type="region of interest" description="Disordered" evidence="2">
    <location>
        <begin position="28"/>
        <end position="50"/>
    </location>
</feature>
<dbReference type="PANTHER" id="PTHR31374">
    <property type="entry name" value="AUXIN-INDUCED PROTEIN-LIKE-RELATED"/>
    <property type="match status" value="1"/>
</dbReference>
<keyword evidence="4" id="KW-1185">Reference proteome</keyword>
<dbReference type="InterPro" id="IPR003676">
    <property type="entry name" value="SAUR_fam"/>
</dbReference>
<dbReference type="AlphaFoldDB" id="A0A835LHV8"/>
<evidence type="ECO:0000313" key="3">
    <source>
        <dbReference type="EMBL" id="KAF9596168.1"/>
    </source>
</evidence>
<accession>A0A835LHV8</accession>
<dbReference type="Pfam" id="PF02519">
    <property type="entry name" value="Auxin_inducible"/>
    <property type="match status" value="1"/>
</dbReference>